<evidence type="ECO:0000313" key="2">
    <source>
        <dbReference type="EMBL" id="KAK7258890.1"/>
    </source>
</evidence>
<dbReference type="AlphaFoldDB" id="A0AAN9EM28"/>
<dbReference type="EMBL" id="JAYWIO010000005">
    <property type="protein sequence ID" value="KAK7258890.1"/>
    <property type="molecule type" value="Genomic_DNA"/>
</dbReference>
<feature type="chain" id="PRO_5042992474" evidence="1">
    <location>
        <begin position="25"/>
        <end position="85"/>
    </location>
</feature>
<evidence type="ECO:0000256" key="1">
    <source>
        <dbReference type="SAM" id="SignalP"/>
    </source>
</evidence>
<reference evidence="2 3" key="1">
    <citation type="submission" date="2024-01" db="EMBL/GenBank/DDBJ databases">
        <title>The genomes of 5 underutilized Papilionoideae crops provide insights into root nodulation and disease resistanc.</title>
        <authorList>
            <person name="Yuan L."/>
        </authorList>
    </citation>
    <scope>NUCLEOTIDE SEQUENCE [LARGE SCALE GENOMIC DNA]</scope>
    <source>
        <strain evidence="2">ZHUSHIDOU_FW_LH</strain>
        <tissue evidence="2">Leaf</tissue>
    </source>
</reference>
<sequence>MISYGIECMLFLSPFLLMIVFKESALLNERNHDPVVFCTPTASSPSISSLSLSLSHCALGFLQSFNQKQTSKKKKKMSLFLLYKP</sequence>
<name>A0AAN9EM28_CROPI</name>
<dbReference type="Proteomes" id="UP001372338">
    <property type="component" value="Unassembled WGS sequence"/>
</dbReference>
<comment type="caution">
    <text evidence="2">The sequence shown here is derived from an EMBL/GenBank/DDBJ whole genome shotgun (WGS) entry which is preliminary data.</text>
</comment>
<gene>
    <name evidence="2" type="ORF">RIF29_24479</name>
</gene>
<evidence type="ECO:0000313" key="3">
    <source>
        <dbReference type="Proteomes" id="UP001372338"/>
    </source>
</evidence>
<protein>
    <submittedName>
        <fullName evidence="2">Uncharacterized protein</fullName>
    </submittedName>
</protein>
<feature type="signal peptide" evidence="1">
    <location>
        <begin position="1"/>
        <end position="24"/>
    </location>
</feature>
<accession>A0AAN9EM28</accession>
<keyword evidence="1" id="KW-0732">Signal</keyword>
<proteinExistence type="predicted"/>
<keyword evidence="3" id="KW-1185">Reference proteome</keyword>
<organism evidence="2 3">
    <name type="scientific">Crotalaria pallida</name>
    <name type="common">Smooth rattlebox</name>
    <name type="synonym">Crotalaria striata</name>
    <dbReference type="NCBI Taxonomy" id="3830"/>
    <lineage>
        <taxon>Eukaryota</taxon>
        <taxon>Viridiplantae</taxon>
        <taxon>Streptophyta</taxon>
        <taxon>Embryophyta</taxon>
        <taxon>Tracheophyta</taxon>
        <taxon>Spermatophyta</taxon>
        <taxon>Magnoliopsida</taxon>
        <taxon>eudicotyledons</taxon>
        <taxon>Gunneridae</taxon>
        <taxon>Pentapetalae</taxon>
        <taxon>rosids</taxon>
        <taxon>fabids</taxon>
        <taxon>Fabales</taxon>
        <taxon>Fabaceae</taxon>
        <taxon>Papilionoideae</taxon>
        <taxon>50 kb inversion clade</taxon>
        <taxon>genistoids sensu lato</taxon>
        <taxon>core genistoids</taxon>
        <taxon>Crotalarieae</taxon>
        <taxon>Crotalaria</taxon>
    </lineage>
</organism>